<evidence type="ECO:0000256" key="1">
    <source>
        <dbReference type="SAM" id="SignalP"/>
    </source>
</evidence>
<feature type="domain" description="BPP" evidence="2">
    <location>
        <begin position="29"/>
        <end position="346"/>
    </location>
</feature>
<dbReference type="EMBL" id="JAASQP010000001">
    <property type="protein sequence ID" value="NIJ25146.1"/>
    <property type="molecule type" value="Genomic_DNA"/>
</dbReference>
<dbReference type="PROSITE" id="PS51257">
    <property type="entry name" value="PROKAR_LIPOPROTEIN"/>
    <property type="match status" value="1"/>
</dbReference>
<dbReference type="GO" id="GO:0016158">
    <property type="term" value="F:inositol hexakisphosphate 3-phosphatase activity"/>
    <property type="evidence" value="ECO:0007669"/>
    <property type="project" value="UniProtKB-EC"/>
</dbReference>
<gene>
    <name evidence="3" type="ORF">FHT01_002688</name>
</gene>
<evidence type="ECO:0000313" key="3">
    <source>
        <dbReference type="EMBL" id="NIJ25146.1"/>
    </source>
</evidence>
<keyword evidence="1" id="KW-0732">Signal</keyword>
<comment type="caution">
    <text evidence="3">The sequence shown here is derived from an EMBL/GenBank/DDBJ whole genome shotgun (WGS) entry which is preliminary data.</text>
</comment>
<evidence type="ECO:0000313" key="4">
    <source>
        <dbReference type="Proteomes" id="UP000788153"/>
    </source>
</evidence>
<keyword evidence="4" id="KW-1185">Reference proteome</keyword>
<dbReference type="Pfam" id="PF02333">
    <property type="entry name" value="Phytase"/>
    <property type="match status" value="1"/>
</dbReference>
<feature type="chain" id="PRO_5046560950" evidence="1">
    <location>
        <begin position="18"/>
        <end position="351"/>
    </location>
</feature>
<name>A0ABX0U644_9SPHN</name>
<dbReference type="EC" id="3.1.3.8" evidence="3"/>
<dbReference type="SUPFAM" id="SSF50956">
    <property type="entry name" value="Thermostable phytase (3-phytase)"/>
    <property type="match status" value="1"/>
</dbReference>
<evidence type="ECO:0000259" key="2">
    <source>
        <dbReference type="PROSITE" id="PS51662"/>
    </source>
</evidence>
<proteinExistence type="predicted"/>
<dbReference type="Gene3D" id="2.120.10.30">
    <property type="entry name" value="TolB, C-terminal domain"/>
    <property type="match status" value="1"/>
</dbReference>
<protein>
    <submittedName>
        <fullName evidence="3">3-phytase</fullName>
        <ecNumber evidence="3">3.1.3.8</ecNumber>
    </submittedName>
</protein>
<accession>A0ABX0U644</accession>
<keyword evidence="3" id="KW-0378">Hydrolase</keyword>
<organism evidence="3 4">
    <name type="scientific">Sphingomonas japonica</name>
    <dbReference type="NCBI Taxonomy" id="511662"/>
    <lineage>
        <taxon>Bacteria</taxon>
        <taxon>Pseudomonadati</taxon>
        <taxon>Pseudomonadota</taxon>
        <taxon>Alphaproteobacteria</taxon>
        <taxon>Sphingomonadales</taxon>
        <taxon>Sphingomonadaceae</taxon>
        <taxon>Sphingomonas</taxon>
    </lineage>
</organism>
<dbReference type="InterPro" id="IPR003431">
    <property type="entry name" value="B-propeller_Phytase"/>
</dbReference>
<feature type="signal peptide" evidence="1">
    <location>
        <begin position="1"/>
        <end position="17"/>
    </location>
</feature>
<dbReference type="PROSITE" id="PS51662">
    <property type="entry name" value="BP_PHYTASE"/>
    <property type="match status" value="1"/>
</dbReference>
<sequence length="351" mass="37560">MRTAPIASLLATLLAGCAPTPLDPPWRLGEAPPIVNASVETFVTTDPTVDADDPALWADPADPSRAVMFGTDKTDGLYVHNLDGSVRQFLPSGPLNNVDTRPGFVIDGRPQLLVAATNDGRLGINLYLFDPATLETRDWGFVPTDMGEPYGSCMGKLGDEYLLIANNKLGDIKQWRLRAGASGPEVTMMGIRKLGGQLEGCVVDDMAGVLYVGEEDVGVWRFPLDPAQGTQAMPVAKVDGVRITADVEGMTILQDGANRYLIVSSQGDSTFNIFRIAQGSETYVGRFAVDDSAAIDRVTATDGVDAFSGPIGPFPEGAVAMHDDRDGAGPQQNFKIVDWRDIRAALKLPPR</sequence>
<dbReference type="Proteomes" id="UP000788153">
    <property type="component" value="Unassembled WGS sequence"/>
</dbReference>
<dbReference type="RefSeq" id="WP_140047605.1">
    <property type="nucleotide sequence ID" value="NZ_BAAAEV010000001.1"/>
</dbReference>
<reference evidence="3 4" key="1">
    <citation type="submission" date="2020-03" db="EMBL/GenBank/DDBJ databases">
        <title>Genomic Encyclopedia of Type Strains, Phase IV (KMG-IV): sequencing the most valuable type-strain genomes for metagenomic binning, comparative biology and taxonomic classification.</title>
        <authorList>
            <person name="Goeker M."/>
        </authorList>
    </citation>
    <scope>NUCLEOTIDE SEQUENCE [LARGE SCALE GENOMIC DNA]</scope>
    <source>
        <strain evidence="3 4">DSM 22753</strain>
    </source>
</reference>
<dbReference type="InterPro" id="IPR011042">
    <property type="entry name" value="6-blade_b-propeller_TolB-like"/>
</dbReference>